<dbReference type="RefSeq" id="WP_108854466.1">
    <property type="nucleotide sequence ID" value="NZ_OMOQ01000003.1"/>
</dbReference>
<feature type="signal peptide" evidence="2">
    <location>
        <begin position="1"/>
        <end position="26"/>
    </location>
</feature>
<protein>
    <submittedName>
        <fullName evidence="3">Beta-barrel assembly-enhancing protease</fullName>
        <ecNumber evidence="3">3.4.-.-</ecNumber>
    </submittedName>
</protein>
<keyword evidence="3" id="KW-0645">Protease</keyword>
<evidence type="ECO:0000256" key="1">
    <source>
        <dbReference type="PROSITE-ProRule" id="PRU00339"/>
    </source>
</evidence>
<dbReference type="OrthoDB" id="8592798at2"/>
<feature type="chain" id="PRO_5015359469" evidence="2">
    <location>
        <begin position="27"/>
        <end position="172"/>
    </location>
</feature>
<evidence type="ECO:0000313" key="4">
    <source>
        <dbReference type="Proteomes" id="UP000244924"/>
    </source>
</evidence>
<dbReference type="InterPro" id="IPR011990">
    <property type="entry name" value="TPR-like_helical_dom_sf"/>
</dbReference>
<dbReference type="EMBL" id="OMOQ01000003">
    <property type="protein sequence ID" value="SPH24470.1"/>
    <property type="molecule type" value="Genomic_DNA"/>
</dbReference>
<name>A0A2R8BM27_9RHOB</name>
<dbReference type="AlphaFoldDB" id="A0A2R8BM27"/>
<evidence type="ECO:0000313" key="3">
    <source>
        <dbReference type="EMBL" id="SPH24470.1"/>
    </source>
</evidence>
<evidence type="ECO:0000256" key="2">
    <source>
        <dbReference type="SAM" id="SignalP"/>
    </source>
</evidence>
<dbReference type="GO" id="GO:0008233">
    <property type="term" value="F:peptidase activity"/>
    <property type="evidence" value="ECO:0007669"/>
    <property type="project" value="UniProtKB-KW"/>
</dbReference>
<reference evidence="3 4" key="1">
    <citation type="submission" date="2018-03" db="EMBL/GenBank/DDBJ databases">
        <authorList>
            <person name="Keele B.F."/>
        </authorList>
    </citation>
    <scope>NUCLEOTIDE SEQUENCE [LARGE SCALE GENOMIC DNA]</scope>
    <source>
        <strain evidence="3 4">CECT 8626</strain>
    </source>
</reference>
<dbReference type="EC" id="3.4.-.-" evidence="3"/>
<keyword evidence="1" id="KW-0802">TPR repeat</keyword>
<gene>
    <name evidence="3" type="primary">bepA_4</name>
    <name evidence="3" type="ORF">DEA8626_03522</name>
</gene>
<dbReference type="Gene3D" id="1.25.40.10">
    <property type="entry name" value="Tetratricopeptide repeat domain"/>
    <property type="match status" value="1"/>
</dbReference>
<keyword evidence="4" id="KW-1185">Reference proteome</keyword>
<dbReference type="SMART" id="SM00028">
    <property type="entry name" value="TPR"/>
    <property type="match status" value="3"/>
</dbReference>
<keyword evidence="3" id="KW-0378">Hydrolase</keyword>
<dbReference type="Pfam" id="PF13432">
    <property type="entry name" value="TPR_16"/>
    <property type="match status" value="1"/>
</dbReference>
<proteinExistence type="predicted"/>
<feature type="repeat" description="TPR" evidence="1">
    <location>
        <begin position="77"/>
        <end position="110"/>
    </location>
</feature>
<dbReference type="PROSITE" id="PS50005">
    <property type="entry name" value="TPR"/>
    <property type="match status" value="1"/>
</dbReference>
<dbReference type="InterPro" id="IPR019734">
    <property type="entry name" value="TPR_rpt"/>
</dbReference>
<accession>A0A2R8BM27</accession>
<keyword evidence="2" id="KW-0732">Signal</keyword>
<sequence>MPLRRTPFLVALLACAASLHSAPSLAVGGSYYGGSHNDTPRQAAPSYTRAESYVAQRDYDAATRELSALVQAEPRNADAWNLLGYSSRRLRNYVAADAAYARALDLNPNHLGALEYQGELFILMRRYDAAKANLTRLFDLCGACEEHGDLQQALVRAGQSATGAKRLKAPGS</sequence>
<dbReference type="GO" id="GO:0006508">
    <property type="term" value="P:proteolysis"/>
    <property type="evidence" value="ECO:0007669"/>
    <property type="project" value="UniProtKB-KW"/>
</dbReference>
<organism evidence="3 4">
    <name type="scientific">Albidovulum aquaemixtae</name>
    <dbReference type="NCBI Taxonomy" id="1542388"/>
    <lineage>
        <taxon>Bacteria</taxon>
        <taxon>Pseudomonadati</taxon>
        <taxon>Pseudomonadota</taxon>
        <taxon>Alphaproteobacteria</taxon>
        <taxon>Rhodobacterales</taxon>
        <taxon>Paracoccaceae</taxon>
        <taxon>Albidovulum</taxon>
    </lineage>
</organism>
<dbReference type="Proteomes" id="UP000244924">
    <property type="component" value="Unassembled WGS sequence"/>
</dbReference>
<dbReference type="SUPFAM" id="SSF48452">
    <property type="entry name" value="TPR-like"/>
    <property type="match status" value="1"/>
</dbReference>